<evidence type="ECO:0000256" key="2">
    <source>
        <dbReference type="ARBA" id="ARBA00022729"/>
    </source>
</evidence>
<dbReference type="PANTHER" id="PTHR37423">
    <property type="entry name" value="SOLUBLE LYTIC MUREIN TRANSGLYCOSYLASE-RELATED"/>
    <property type="match status" value="1"/>
</dbReference>
<dbReference type="InterPro" id="IPR037061">
    <property type="entry name" value="Lytic_TGlycoase_superhlx_L_sf"/>
</dbReference>
<dbReference type="CDD" id="cd13401">
    <property type="entry name" value="Slt70-like"/>
    <property type="match status" value="1"/>
</dbReference>
<dbReference type="GO" id="GO:0016020">
    <property type="term" value="C:membrane"/>
    <property type="evidence" value="ECO:0007669"/>
    <property type="project" value="InterPro"/>
</dbReference>
<feature type="domain" description="Lytic transglycosylase superhelical linker" evidence="5">
    <location>
        <begin position="395"/>
        <end position="455"/>
    </location>
</feature>
<dbReference type="InterPro" id="IPR008258">
    <property type="entry name" value="Transglycosylase_SLT_dom_1"/>
</dbReference>
<dbReference type="InterPro" id="IPR000189">
    <property type="entry name" value="Transglyc_AS"/>
</dbReference>
<reference evidence="6 7" key="1">
    <citation type="submission" date="2020-08" db="EMBL/GenBank/DDBJ databases">
        <title>Genomic Encyclopedia of Type Strains, Phase IV (KMG-IV): sequencing the most valuable type-strain genomes for metagenomic binning, comparative biology and taxonomic classification.</title>
        <authorList>
            <person name="Goeker M."/>
        </authorList>
    </citation>
    <scope>NUCLEOTIDE SEQUENCE [LARGE SCALE GENOMIC DNA]</scope>
    <source>
        <strain evidence="6 7">DSM 24163</strain>
    </source>
</reference>
<keyword evidence="6" id="KW-0378">Hydrolase</keyword>
<name>A0A7W8G076_9GAMM</name>
<keyword evidence="2 3" id="KW-0732">Signal</keyword>
<dbReference type="GO" id="GO:0000270">
    <property type="term" value="P:peptidoglycan metabolic process"/>
    <property type="evidence" value="ECO:0007669"/>
    <property type="project" value="InterPro"/>
</dbReference>
<dbReference type="SUPFAM" id="SSF48435">
    <property type="entry name" value="Bacterial muramidases"/>
    <property type="match status" value="1"/>
</dbReference>
<evidence type="ECO:0000313" key="7">
    <source>
        <dbReference type="Proteomes" id="UP000521199"/>
    </source>
</evidence>
<protein>
    <submittedName>
        <fullName evidence="6">Soluble lytic murein transglycosylase</fullName>
        <ecNumber evidence="6">3.2.1.-</ecNumber>
    </submittedName>
</protein>
<dbReference type="EC" id="3.2.1.-" evidence="6"/>
<keyword evidence="6" id="KW-0326">Glycosidase</keyword>
<dbReference type="PROSITE" id="PS00922">
    <property type="entry name" value="TRANSGLYCOSYLASE"/>
    <property type="match status" value="1"/>
</dbReference>
<evidence type="ECO:0000259" key="4">
    <source>
        <dbReference type="Pfam" id="PF01464"/>
    </source>
</evidence>
<evidence type="ECO:0000313" key="6">
    <source>
        <dbReference type="EMBL" id="MBB5208896.1"/>
    </source>
</evidence>
<dbReference type="Pfam" id="PF01464">
    <property type="entry name" value="SLT"/>
    <property type="match status" value="1"/>
</dbReference>
<dbReference type="InterPro" id="IPR023346">
    <property type="entry name" value="Lysozyme-like_dom_sf"/>
</dbReference>
<proteinExistence type="inferred from homology"/>
<keyword evidence="7" id="KW-1185">Reference proteome</keyword>
<dbReference type="Pfam" id="PF14718">
    <property type="entry name" value="SLT_L"/>
    <property type="match status" value="1"/>
</dbReference>
<feature type="domain" description="Transglycosylase SLT" evidence="4">
    <location>
        <begin position="474"/>
        <end position="582"/>
    </location>
</feature>
<dbReference type="Pfam" id="PF00760">
    <property type="entry name" value="Cucumo_coat"/>
    <property type="match status" value="1"/>
</dbReference>
<dbReference type="EMBL" id="JACHHP010000004">
    <property type="protein sequence ID" value="MBB5208896.1"/>
    <property type="molecule type" value="Genomic_DNA"/>
</dbReference>
<sequence length="660" mass="72540">MIRIVICLLSLWLCTDACAADLSSQRAAFKRALETAERGPLSEYRAAALPFAKHPLAPYLEYATLRRQLSTTGAEPVRTFLARNAGLPIATTLRDAWLGTLVQRRDWATFRQFYVEREDATLRCASLQSRLVAGGDATLMDEAQAMWLSADSVPALCDPVFAALKLAGRITPALVWQRIDLAAEAGNVALIRFLAKSLPAAEATRALSYANYLAAPTQAPSATWPADARSRRIAVLGMTRLAKNNPGVAEGLLAALTPRLKLAERERGEVLYQVALWTAASYLPESARRFAAVPAASYDERLHEWRAREALARNDRPAARKAIAAMGEAQRADPRWRYLDARLRELDGDTTARADYAAIAREPNYFGFLAADRIDAPYALCPLDPPNDAALHKRVDALPALVRARELHAIGREAWARREWDVLMPTLSVDERRVAVALADDAGWFDRAVFTLNSGDDLRLYALRFPLPHEKHVRAESKTNGLDPAWVAALIRAESAWIADARSHANALGLMQLLPGTAKMEAKKLGLGWSGDQLLYQPLTNITLGTTHLASMLRKHGGRPYLATAAYNAGAGAVARWLSQRTPTDVDLWIETIPYRETREYVARILAFSVIYDWRFDGDAVPVSRRMVGDPGAQRVTRRKFVCPAAAPAVASLPAAASTP</sequence>
<dbReference type="RefSeq" id="WP_183961444.1">
    <property type="nucleotide sequence ID" value="NZ_JACHHP010000004.1"/>
</dbReference>
<feature type="chain" id="PRO_5030953272" evidence="3">
    <location>
        <begin position="20"/>
        <end position="660"/>
    </location>
</feature>
<dbReference type="GO" id="GO:0008933">
    <property type="term" value="F:peptidoglycan lytic transglycosylase activity"/>
    <property type="evidence" value="ECO:0007669"/>
    <property type="project" value="InterPro"/>
</dbReference>
<evidence type="ECO:0000256" key="3">
    <source>
        <dbReference type="SAM" id="SignalP"/>
    </source>
</evidence>
<dbReference type="Gene3D" id="1.10.1240.20">
    <property type="entry name" value="Lytic transglycosylase, superhelical linker domain"/>
    <property type="match status" value="1"/>
</dbReference>
<dbReference type="SUPFAM" id="SSF53955">
    <property type="entry name" value="Lysozyme-like"/>
    <property type="match status" value="1"/>
</dbReference>
<dbReference type="PANTHER" id="PTHR37423:SF5">
    <property type="entry name" value="SOLUBLE LYTIC MUREIN TRANSGLYCOSYLASE"/>
    <property type="match status" value="1"/>
</dbReference>
<dbReference type="AlphaFoldDB" id="A0A7W8G076"/>
<evidence type="ECO:0000259" key="5">
    <source>
        <dbReference type="Pfam" id="PF14718"/>
    </source>
</evidence>
<dbReference type="GO" id="GO:0042597">
    <property type="term" value="C:periplasmic space"/>
    <property type="evidence" value="ECO:0007669"/>
    <property type="project" value="InterPro"/>
</dbReference>
<dbReference type="GO" id="GO:0004553">
    <property type="term" value="F:hydrolase activity, hydrolyzing O-glycosyl compounds"/>
    <property type="evidence" value="ECO:0007669"/>
    <property type="project" value="InterPro"/>
</dbReference>
<evidence type="ECO:0000256" key="1">
    <source>
        <dbReference type="ARBA" id="ARBA00007734"/>
    </source>
</evidence>
<feature type="signal peptide" evidence="3">
    <location>
        <begin position="1"/>
        <end position="19"/>
    </location>
</feature>
<dbReference type="Gene3D" id="1.25.20.10">
    <property type="entry name" value="Bacterial muramidases"/>
    <property type="match status" value="1"/>
</dbReference>
<comment type="caution">
    <text evidence="6">The sequence shown here is derived from an EMBL/GenBank/DDBJ whole genome shotgun (WGS) entry which is preliminary data.</text>
</comment>
<dbReference type="InterPro" id="IPR012289">
    <property type="entry name" value="Lytic_TGlycosylase_superhlx_L"/>
</dbReference>
<dbReference type="InterPro" id="IPR008939">
    <property type="entry name" value="Lytic_TGlycosylase_superhlx_U"/>
</dbReference>
<comment type="similarity">
    <text evidence="1">Belongs to the transglycosylase Slt family.</text>
</comment>
<gene>
    <name evidence="6" type="ORF">HNQ52_002446</name>
</gene>
<dbReference type="Gene3D" id="1.10.530.10">
    <property type="match status" value="1"/>
</dbReference>
<organism evidence="6 7">
    <name type="scientific">Chiayiivirga flava</name>
    <dbReference type="NCBI Taxonomy" id="659595"/>
    <lineage>
        <taxon>Bacteria</taxon>
        <taxon>Pseudomonadati</taxon>
        <taxon>Pseudomonadota</taxon>
        <taxon>Gammaproteobacteria</taxon>
        <taxon>Lysobacterales</taxon>
        <taxon>Lysobacteraceae</taxon>
        <taxon>Chiayiivirga</taxon>
    </lineage>
</organism>
<accession>A0A7W8G076</accession>
<dbReference type="Proteomes" id="UP000521199">
    <property type="component" value="Unassembled WGS sequence"/>
</dbReference>